<dbReference type="Proteomes" id="UP001152531">
    <property type="component" value="Unassembled WGS sequence"/>
</dbReference>
<evidence type="ECO:0000313" key="2">
    <source>
        <dbReference type="Proteomes" id="UP001152531"/>
    </source>
</evidence>
<reference evidence="1" key="1">
    <citation type="submission" date="2022-06" db="EMBL/GenBank/DDBJ databases">
        <authorList>
            <person name="Legras J.-L."/>
            <person name="Devillers H."/>
            <person name="Grondin C."/>
        </authorList>
    </citation>
    <scope>NUCLEOTIDE SEQUENCE</scope>
    <source>
        <strain evidence="1">CLIB 1444</strain>
    </source>
</reference>
<dbReference type="EMBL" id="CALSDN010000003">
    <property type="protein sequence ID" value="CAH6720295.1"/>
    <property type="molecule type" value="Genomic_DNA"/>
</dbReference>
<protein>
    <submittedName>
        <fullName evidence="1">Uncharacterized protein</fullName>
    </submittedName>
</protein>
<accession>A0ACA9Y5S6</accession>
<evidence type="ECO:0000313" key="1">
    <source>
        <dbReference type="EMBL" id="CAH6720295.1"/>
    </source>
</evidence>
<keyword evidence="2" id="KW-1185">Reference proteome</keyword>
<comment type="caution">
    <text evidence="1">The sequence shown here is derived from an EMBL/GenBank/DDBJ whole genome shotgun (WGS) entry which is preliminary data.</text>
</comment>
<sequence>MSDSVETTPKKKKRLAFDDDFFSLADRDDDKKKRKKKKKKSSHKSDIISTQDDISQISDDKIDQPPLAKIEVLSDQDAGVSVKSSSFSPLEDEDSELIITQDSTVPRTRSQAKTTKPAPEETKSTLSATDESEDDTYMGFLDSIKDMKEKIKEATPNGYEFNDKNENNRPYLLQVIPKIEGAKTNHFKTKGTKLFGLIIKAVVDYYKKLNQISFNLNSEDFVFFWITGKSEISHILKPSSLRIPPPDKKDLTYVDKVGYTLLKVLLVPKSLAKDAFILYDELKGPTYDFIEDEEIEMADSMDELEVYDEFDIEHTDVPTEKSQKLPSGPEFIDLNNEEVLDPSKREGYFVISLKGKDGRRFPVRVHSNTEIKSLVSYYLRHQNIDENTFDYSKARVNFDDEDLDLQGKIGDTDIESDEQIHIFI</sequence>
<gene>
    <name evidence="1" type="ORF">CLIB1444_03S08746</name>
</gene>
<organism evidence="1 2">
    <name type="scientific">[Candida] jaroonii</name>
    <dbReference type="NCBI Taxonomy" id="467808"/>
    <lineage>
        <taxon>Eukaryota</taxon>
        <taxon>Fungi</taxon>
        <taxon>Dikarya</taxon>
        <taxon>Ascomycota</taxon>
        <taxon>Saccharomycotina</taxon>
        <taxon>Pichiomycetes</taxon>
        <taxon>Debaryomycetaceae</taxon>
        <taxon>Yamadazyma</taxon>
    </lineage>
</organism>
<proteinExistence type="predicted"/>
<name>A0ACA9Y5S6_9ASCO</name>